<dbReference type="EMBL" id="JAAGOA010000010">
    <property type="protein sequence ID" value="NEE01685.1"/>
    <property type="molecule type" value="Genomic_DNA"/>
</dbReference>
<dbReference type="Gene3D" id="6.10.340.10">
    <property type="match status" value="1"/>
</dbReference>
<evidence type="ECO:0000256" key="5">
    <source>
        <dbReference type="ARBA" id="ARBA00022679"/>
    </source>
</evidence>
<feature type="domain" description="Histidine kinase" evidence="12">
    <location>
        <begin position="259"/>
        <end position="467"/>
    </location>
</feature>
<comment type="subcellular location">
    <subcellularLocation>
        <location evidence="2">Cell membrane</location>
    </subcellularLocation>
</comment>
<dbReference type="SUPFAM" id="SSF47384">
    <property type="entry name" value="Homodimeric domain of signal transducing histidine kinase"/>
    <property type="match status" value="1"/>
</dbReference>
<evidence type="ECO:0000256" key="9">
    <source>
        <dbReference type="ARBA" id="ARBA00023012"/>
    </source>
</evidence>
<reference evidence="14 15" key="1">
    <citation type="submission" date="2020-02" db="EMBL/GenBank/DDBJ databases">
        <authorList>
            <person name="Li X.-J."/>
            <person name="Han X.-M."/>
        </authorList>
    </citation>
    <scope>NUCLEOTIDE SEQUENCE [LARGE SCALE GENOMIC DNA]</scope>
    <source>
        <strain evidence="14 15">CCTCC AB 2017055</strain>
    </source>
</reference>
<dbReference type="SUPFAM" id="SSF158472">
    <property type="entry name" value="HAMP domain-like"/>
    <property type="match status" value="1"/>
</dbReference>
<evidence type="ECO:0000313" key="14">
    <source>
        <dbReference type="EMBL" id="NEE01685.1"/>
    </source>
</evidence>
<evidence type="ECO:0000256" key="1">
    <source>
        <dbReference type="ARBA" id="ARBA00000085"/>
    </source>
</evidence>
<keyword evidence="6 11" id="KW-0812">Transmembrane</keyword>
<dbReference type="PROSITE" id="PS50885">
    <property type="entry name" value="HAMP"/>
    <property type="match status" value="1"/>
</dbReference>
<dbReference type="InterPro" id="IPR005467">
    <property type="entry name" value="His_kinase_dom"/>
</dbReference>
<evidence type="ECO:0000256" key="6">
    <source>
        <dbReference type="ARBA" id="ARBA00022692"/>
    </source>
</evidence>
<dbReference type="Pfam" id="PF00672">
    <property type="entry name" value="HAMP"/>
    <property type="match status" value="1"/>
</dbReference>
<dbReference type="InterPro" id="IPR036097">
    <property type="entry name" value="HisK_dim/P_sf"/>
</dbReference>
<sequence length="483" mass="51852">MRRGLTVRARVLAAVLGAAAIGLVVAGGLSYLVQRERVDNRIDENLAQEVEEFRGLAESGVDPQTAAPFTSVDRLLFVALQRNVPGANEGMLGLVDGEVAWVPSSADLRLQDDAPLLGAVAEQGPEAGIRARTVDGASGSLRYVAVPVTVSGDPATGMYVVAYSRDREHADLVDSYRTYVLAAGASLLLIGGVAWAVVGRLLAPLRLLRETAQRISDTDLSGRIPVDGGDDVSRLGHTVNEMLDRLEAGFNAQREALDDAGHELRTPITIIRGHLELMDAADPDDVAETRDLALDELDRMHRLVEDLILLAKSQRPDFVRPQPVELGRLVDDVLDKAQGMGERRWAVDTRAEALVELDEQRITQALLQLVSNALAVTDTDDTVAIGSEIDPGRAVRLWIRDSGPGIDPAQAESIFERFAHGNSRRHDGSGLGLAIVRAIAEAHHGSATVRSTPGYGSVFTIELPAVRIVSAGRDDDITTENTP</sequence>
<dbReference type="PANTHER" id="PTHR45436:SF5">
    <property type="entry name" value="SENSOR HISTIDINE KINASE TRCS"/>
    <property type="match status" value="1"/>
</dbReference>
<dbReference type="CDD" id="cd06225">
    <property type="entry name" value="HAMP"/>
    <property type="match status" value="1"/>
</dbReference>
<proteinExistence type="predicted"/>
<evidence type="ECO:0000313" key="15">
    <source>
        <dbReference type="Proteomes" id="UP000475214"/>
    </source>
</evidence>
<dbReference type="PROSITE" id="PS50109">
    <property type="entry name" value="HIS_KIN"/>
    <property type="match status" value="1"/>
</dbReference>
<comment type="catalytic activity">
    <reaction evidence="1">
        <text>ATP + protein L-histidine = ADP + protein N-phospho-L-histidine.</text>
        <dbReference type="EC" id="2.7.13.3"/>
    </reaction>
</comment>
<evidence type="ECO:0000256" key="2">
    <source>
        <dbReference type="ARBA" id="ARBA00004236"/>
    </source>
</evidence>
<name>A0A6L9S895_9ACTN</name>
<evidence type="ECO:0000256" key="10">
    <source>
        <dbReference type="ARBA" id="ARBA00023136"/>
    </source>
</evidence>
<dbReference type="Pfam" id="PF02518">
    <property type="entry name" value="HATPase_c"/>
    <property type="match status" value="1"/>
</dbReference>
<dbReference type="Gene3D" id="3.30.565.10">
    <property type="entry name" value="Histidine kinase-like ATPase, C-terminal domain"/>
    <property type="match status" value="1"/>
</dbReference>
<dbReference type="AlphaFoldDB" id="A0A6L9S895"/>
<keyword evidence="7 14" id="KW-0418">Kinase</keyword>
<feature type="domain" description="HAMP" evidence="13">
    <location>
        <begin position="199"/>
        <end position="251"/>
    </location>
</feature>
<comment type="caution">
    <text evidence="14">The sequence shown here is derived from an EMBL/GenBank/DDBJ whole genome shotgun (WGS) entry which is preliminary data.</text>
</comment>
<dbReference type="CDD" id="cd00075">
    <property type="entry name" value="HATPase"/>
    <property type="match status" value="1"/>
</dbReference>
<evidence type="ECO:0000256" key="7">
    <source>
        <dbReference type="ARBA" id="ARBA00022777"/>
    </source>
</evidence>
<keyword evidence="8 11" id="KW-1133">Transmembrane helix</keyword>
<evidence type="ECO:0000256" key="11">
    <source>
        <dbReference type="SAM" id="Phobius"/>
    </source>
</evidence>
<keyword evidence="10 11" id="KW-0472">Membrane</keyword>
<feature type="transmembrane region" description="Helical" evidence="11">
    <location>
        <begin position="179"/>
        <end position="203"/>
    </location>
</feature>
<dbReference type="SUPFAM" id="SSF55874">
    <property type="entry name" value="ATPase domain of HSP90 chaperone/DNA topoisomerase II/histidine kinase"/>
    <property type="match status" value="1"/>
</dbReference>
<dbReference type="InterPro" id="IPR036890">
    <property type="entry name" value="HATPase_C_sf"/>
</dbReference>
<dbReference type="InterPro" id="IPR050428">
    <property type="entry name" value="TCS_sensor_his_kinase"/>
</dbReference>
<dbReference type="SMART" id="SM00304">
    <property type="entry name" value="HAMP"/>
    <property type="match status" value="1"/>
</dbReference>
<dbReference type="InterPro" id="IPR003661">
    <property type="entry name" value="HisK_dim/P_dom"/>
</dbReference>
<dbReference type="Pfam" id="PF00512">
    <property type="entry name" value="HisKA"/>
    <property type="match status" value="1"/>
</dbReference>
<dbReference type="GO" id="GO:0005886">
    <property type="term" value="C:plasma membrane"/>
    <property type="evidence" value="ECO:0007669"/>
    <property type="project" value="UniProtKB-SubCell"/>
</dbReference>
<evidence type="ECO:0000259" key="13">
    <source>
        <dbReference type="PROSITE" id="PS50885"/>
    </source>
</evidence>
<evidence type="ECO:0000256" key="3">
    <source>
        <dbReference type="ARBA" id="ARBA00012438"/>
    </source>
</evidence>
<dbReference type="Proteomes" id="UP000475214">
    <property type="component" value="Unassembled WGS sequence"/>
</dbReference>
<dbReference type="InterPro" id="IPR004358">
    <property type="entry name" value="Sig_transdc_His_kin-like_C"/>
</dbReference>
<keyword evidence="5" id="KW-0808">Transferase</keyword>
<dbReference type="PANTHER" id="PTHR45436">
    <property type="entry name" value="SENSOR HISTIDINE KINASE YKOH"/>
    <property type="match status" value="1"/>
</dbReference>
<dbReference type="InterPro" id="IPR003660">
    <property type="entry name" value="HAMP_dom"/>
</dbReference>
<evidence type="ECO:0000256" key="4">
    <source>
        <dbReference type="ARBA" id="ARBA00022553"/>
    </source>
</evidence>
<dbReference type="InterPro" id="IPR003594">
    <property type="entry name" value="HATPase_dom"/>
</dbReference>
<dbReference type="PRINTS" id="PR00344">
    <property type="entry name" value="BCTRLSENSOR"/>
</dbReference>
<gene>
    <name evidence="14" type="ORF">G1H10_16045</name>
</gene>
<dbReference type="SMART" id="SM00388">
    <property type="entry name" value="HisKA"/>
    <property type="match status" value="1"/>
</dbReference>
<keyword evidence="4" id="KW-0597">Phosphoprotein</keyword>
<evidence type="ECO:0000256" key="8">
    <source>
        <dbReference type="ARBA" id="ARBA00022989"/>
    </source>
</evidence>
<dbReference type="CDD" id="cd00082">
    <property type="entry name" value="HisKA"/>
    <property type="match status" value="1"/>
</dbReference>
<keyword evidence="15" id="KW-1185">Reference proteome</keyword>
<dbReference type="SMART" id="SM00387">
    <property type="entry name" value="HATPase_c"/>
    <property type="match status" value="1"/>
</dbReference>
<dbReference type="Gene3D" id="1.10.287.130">
    <property type="match status" value="1"/>
</dbReference>
<keyword evidence="9" id="KW-0902">Two-component regulatory system</keyword>
<dbReference type="EC" id="2.7.13.3" evidence="3"/>
<organism evidence="14 15">
    <name type="scientific">Phytoactinopolyspora halotolerans</name>
    <dbReference type="NCBI Taxonomy" id="1981512"/>
    <lineage>
        <taxon>Bacteria</taxon>
        <taxon>Bacillati</taxon>
        <taxon>Actinomycetota</taxon>
        <taxon>Actinomycetes</taxon>
        <taxon>Jiangellales</taxon>
        <taxon>Jiangellaceae</taxon>
        <taxon>Phytoactinopolyspora</taxon>
    </lineage>
</organism>
<evidence type="ECO:0000259" key="12">
    <source>
        <dbReference type="PROSITE" id="PS50109"/>
    </source>
</evidence>
<dbReference type="GO" id="GO:0000155">
    <property type="term" value="F:phosphorelay sensor kinase activity"/>
    <property type="evidence" value="ECO:0007669"/>
    <property type="project" value="InterPro"/>
</dbReference>
<accession>A0A6L9S895</accession>
<protein>
    <recommendedName>
        <fullName evidence="3">histidine kinase</fullName>
        <ecNumber evidence="3">2.7.13.3</ecNumber>
    </recommendedName>
</protein>